<protein>
    <recommendedName>
        <fullName evidence="10">Major facilitator superfamily (MFS) profile domain-containing protein</fullName>
    </recommendedName>
</protein>
<evidence type="ECO:0000256" key="1">
    <source>
        <dbReference type="ARBA" id="ARBA00004141"/>
    </source>
</evidence>
<feature type="region of interest" description="Disordered" evidence="6">
    <location>
        <begin position="1"/>
        <end position="43"/>
    </location>
</feature>
<feature type="transmembrane region" description="Helical" evidence="7">
    <location>
        <begin position="487"/>
        <end position="510"/>
    </location>
</feature>
<dbReference type="GO" id="GO:0022857">
    <property type="term" value="F:transmembrane transporter activity"/>
    <property type="evidence" value="ECO:0007669"/>
    <property type="project" value="InterPro"/>
</dbReference>
<dbReference type="FunFam" id="1.20.1250.20:FF:000247">
    <property type="entry name" value="MFS general substrate transporter"/>
    <property type="match status" value="1"/>
</dbReference>
<feature type="transmembrane region" description="Helical" evidence="7">
    <location>
        <begin position="185"/>
        <end position="205"/>
    </location>
</feature>
<evidence type="ECO:0000256" key="6">
    <source>
        <dbReference type="SAM" id="MobiDB-lite"/>
    </source>
</evidence>
<comment type="caution">
    <text evidence="8">The sequence shown here is derived from an EMBL/GenBank/DDBJ whole genome shotgun (WGS) entry which is preliminary data.</text>
</comment>
<evidence type="ECO:0000256" key="2">
    <source>
        <dbReference type="ARBA" id="ARBA00022448"/>
    </source>
</evidence>
<dbReference type="FunFam" id="1.20.1250.20:FF:000106">
    <property type="entry name" value="MFS transporter, putative"/>
    <property type="match status" value="1"/>
</dbReference>
<feature type="transmembrane region" description="Helical" evidence="7">
    <location>
        <begin position="420"/>
        <end position="442"/>
    </location>
</feature>
<comment type="subcellular location">
    <subcellularLocation>
        <location evidence="1">Membrane</location>
        <topology evidence="1">Multi-pass membrane protein</topology>
    </subcellularLocation>
</comment>
<dbReference type="AlphaFoldDB" id="A0A507QQQ8"/>
<proteinExistence type="predicted"/>
<dbReference type="STRING" id="5098.A0A507QQQ8"/>
<dbReference type="GO" id="GO:0016020">
    <property type="term" value="C:membrane"/>
    <property type="evidence" value="ECO:0007669"/>
    <property type="project" value="UniProtKB-SubCell"/>
</dbReference>
<dbReference type="PANTHER" id="PTHR43791">
    <property type="entry name" value="PERMEASE-RELATED"/>
    <property type="match status" value="1"/>
</dbReference>
<feature type="transmembrane region" description="Helical" evidence="7">
    <location>
        <begin position="393"/>
        <end position="414"/>
    </location>
</feature>
<dbReference type="Pfam" id="PF07690">
    <property type="entry name" value="MFS_1"/>
    <property type="match status" value="1"/>
</dbReference>
<keyword evidence="9" id="KW-1185">Reference proteome</keyword>
<organism evidence="8 9">
    <name type="scientific">Monascus purpureus</name>
    <name type="common">Red mold</name>
    <name type="synonym">Monascus anka</name>
    <dbReference type="NCBI Taxonomy" id="5098"/>
    <lineage>
        <taxon>Eukaryota</taxon>
        <taxon>Fungi</taxon>
        <taxon>Dikarya</taxon>
        <taxon>Ascomycota</taxon>
        <taxon>Pezizomycotina</taxon>
        <taxon>Eurotiomycetes</taxon>
        <taxon>Eurotiomycetidae</taxon>
        <taxon>Eurotiales</taxon>
        <taxon>Aspergillaceae</taxon>
        <taxon>Monascus</taxon>
    </lineage>
</organism>
<dbReference type="OrthoDB" id="1935484at2759"/>
<dbReference type="Gene3D" id="1.20.1250.20">
    <property type="entry name" value="MFS general substrate transporter like domains"/>
    <property type="match status" value="2"/>
</dbReference>
<dbReference type="PANTHER" id="PTHR43791:SF104">
    <property type="entry name" value="MAJOR FACILITATOR SUPERFAMILY (MFS) PROFILE DOMAIN-CONTAINING PROTEIN-RELATED"/>
    <property type="match status" value="1"/>
</dbReference>
<evidence type="ECO:0000256" key="7">
    <source>
        <dbReference type="SAM" id="Phobius"/>
    </source>
</evidence>
<keyword evidence="3 7" id="KW-0812">Transmembrane</keyword>
<keyword evidence="2" id="KW-0813">Transport</keyword>
<evidence type="ECO:0000313" key="8">
    <source>
        <dbReference type="EMBL" id="TQB69462.1"/>
    </source>
</evidence>
<keyword evidence="5 7" id="KW-0472">Membrane</keyword>
<feature type="compositionally biased region" description="Basic and acidic residues" evidence="6">
    <location>
        <begin position="30"/>
        <end position="40"/>
    </location>
</feature>
<gene>
    <name evidence="8" type="ORF">MPDQ_001822</name>
</gene>
<dbReference type="InterPro" id="IPR036259">
    <property type="entry name" value="MFS_trans_sf"/>
</dbReference>
<evidence type="ECO:0008006" key="10">
    <source>
        <dbReference type="Google" id="ProtNLM"/>
    </source>
</evidence>
<dbReference type="EMBL" id="VIFY01000151">
    <property type="protein sequence ID" value="TQB69462.1"/>
    <property type="molecule type" value="Genomic_DNA"/>
</dbReference>
<reference evidence="8 9" key="1">
    <citation type="submission" date="2019-06" db="EMBL/GenBank/DDBJ databases">
        <title>Wine fermentation using esterase from Monascus purpureus.</title>
        <authorList>
            <person name="Geng C."/>
            <person name="Zhang Y."/>
        </authorList>
    </citation>
    <scope>NUCLEOTIDE SEQUENCE [LARGE SCALE GENOMIC DNA]</scope>
    <source>
        <strain evidence="8">HQ1</strain>
    </source>
</reference>
<dbReference type="SUPFAM" id="SSF103473">
    <property type="entry name" value="MFS general substrate transporter"/>
    <property type="match status" value="1"/>
</dbReference>
<evidence type="ECO:0000256" key="4">
    <source>
        <dbReference type="ARBA" id="ARBA00022989"/>
    </source>
</evidence>
<keyword evidence="4 7" id="KW-1133">Transmembrane helix</keyword>
<feature type="transmembrane region" description="Helical" evidence="7">
    <location>
        <begin position="362"/>
        <end position="381"/>
    </location>
</feature>
<evidence type="ECO:0000256" key="5">
    <source>
        <dbReference type="ARBA" id="ARBA00023136"/>
    </source>
</evidence>
<evidence type="ECO:0000313" key="9">
    <source>
        <dbReference type="Proteomes" id="UP000319663"/>
    </source>
</evidence>
<sequence>MVADISKASSPKEAPTVEVARHPGSCTPSFDKESGRRPVADDAAFDTTEDPRYYKPIPTYEGIHRWDPDFEWDEEEERKIVRKIDLRVCTFACFTFFGLQLDRGNNVQANSDNMLQDLGMTTNDYNTGQTIFLVCFLFAELPSQLISKKVGPDRWIPFQMIAWSLVAACQAFLQNRGGYFACRALLGLLEGGFIPDTILFLSYFYKSKELPVRLGFFWTSYQSTSIVGAFLAFGFLHIRRSDGTGGWRYLFAYEGLITGIIGIIAVFWMPASPTQTKGGLRGKNGWFNEREEKIMVNRVLRDDPSKGTMHNRQALSPKLFWQAICDYDMWPIYLLGLVWNIPSTPATQYITLQLKSLGFTTFHTNLLTIPAYVIFIINLLLFTWCSERFKQRLLLGVIAEVWCLALLIALETLPDHAGHWVRWVVLTLLVGSPYVHAIIVAMTSRNAGSVRTRTVASALYNMMIQTSNIIGNNIYRENDKPYYRTGNAVLIALAALSIVLFIGAKIYYVWRNRINASKWNAMSTEEREAYLSENRDRGNKRLDFRFIH</sequence>
<evidence type="ECO:0000256" key="3">
    <source>
        <dbReference type="ARBA" id="ARBA00022692"/>
    </source>
</evidence>
<name>A0A507QQQ8_MONPU</name>
<dbReference type="InterPro" id="IPR011701">
    <property type="entry name" value="MFS"/>
</dbReference>
<accession>A0A507QQQ8</accession>
<feature type="transmembrane region" description="Helical" evidence="7">
    <location>
        <begin position="250"/>
        <end position="271"/>
    </location>
</feature>
<feature type="transmembrane region" description="Helical" evidence="7">
    <location>
        <begin position="217"/>
        <end position="238"/>
    </location>
</feature>
<dbReference type="Proteomes" id="UP000319663">
    <property type="component" value="Unassembled WGS sequence"/>
</dbReference>